<evidence type="ECO:0000313" key="2">
    <source>
        <dbReference type="Proteomes" id="UP000281549"/>
    </source>
</evidence>
<protein>
    <submittedName>
        <fullName evidence="1">Uncharacterized protein</fullName>
    </submittedName>
</protein>
<accession>A0A4P9YC50</accession>
<proteinExistence type="predicted"/>
<sequence>MVLQHCEQFSIQVSNVCRVYLRVIEMGMWTVLESVTSSATIAAKQILRFSKVDEDRRYVMRALSGVRYNSSLVAMREKDYNLCLKLIASKLNVGVIPIAENAVCFYLEHCLKSKFLTRFILNTMSGGVQTLRECKDLASSLWTSQGSNSQKILLCVRSFIKQCKALRASPTLDIDHLTAMISLSQPHSCHSGTGSRLVECSATDYLTFNTEDVNTYERLPSSITVANGQFAL</sequence>
<organism evidence="1 2">
    <name type="scientific">Rozella allomycis (strain CSF55)</name>
    <dbReference type="NCBI Taxonomy" id="988480"/>
    <lineage>
        <taxon>Eukaryota</taxon>
        <taxon>Fungi</taxon>
        <taxon>Fungi incertae sedis</taxon>
        <taxon>Cryptomycota</taxon>
        <taxon>Cryptomycota incertae sedis</taxon>
        <taxon>Rozella</taxon>
    </lineage>
</organism>
<evidence type="ECO:0000313" key="1">
    <source>
        <dbReference type="EMBL" id="RKP16846.1"/>
    </source>
</evidence>
<name>A0A4P9YC50_ROZAC</name>
<gene>
    <name evidence="1" type="ORF">ROZALSC1DRAFT_24827</name>
</gene>
<dbReference type="AlphaFoldDB" id="A0A4P9YC50"/>
<dbReference type="EMBL" id="ML006198">
    <property type="protein sequence ID" value="RKP16846.1"/>
    <property type="molecule type" value="Genomic_DNA"/>
</dbReference>
<reference evidence="2" key="1">
    <citation type="journal article" date="2018" name="Nat. Microbiol.">
        <title>Leveraging single-cell genomics to expand the fungal tree of life.</title>
        <authorList>
            <person name="Ahrendt S.R."/>
            <person name="Quandt C.A."/>
            <person name="Ciobanu D."/>
            <person name="Clum A."/>
            <person name="Salamov A."/>
            <person name="Andreopoulos B."/>
            <person name="Cheng J.F."/>
            <person name="Woyke T."/>
            <person name="Pelin A."/>
            <person name="Henrissat B."/>
            <person name="Reynolds N.K."/>
            <person name="Benny G.L."/>
            <person name="Smith M.E."/>
            <person name="James T.Y."/>
            <person name="Grigoriev I.V."/>
        </authorList>
    </citation>
    <scope>NUCLEOTIDE SEQUENCE [LARGE SCALE GENOMIC DNA]</scope>
    <source>
        <strain evidence="2">CSF55</strain>
    </source>
</reference>
<dbReference type="Proteomes" id="UP000281549">
    <property type="component" value="Unassembled WGS sequence"/>
</dbReference>